<evidence type="ECO:0000313" key="10">
    <source>
        <dbReference type="EMBL" id="RFU31590.1"/>
    </source>
</evidence>
<feature type="transmembrane region" description="Helical" evidence="8">
    <location>
        <begin position="331"/>
        <end position="354"/>
    </location>
</feature>
<evidence type="ECO:0000256" key="4">
    <source>
        <dbReference type="ARBA" id="ARBA00022692"/>
    </source>
</evidence>
<organism evidence="10 11">
    <name type="scientific">Scytalidium lignicola</name>
    <name type="common">Hyphomycete</name>
    <dbReference type="NCBI Taxonomy" id="5539"/>
    <lineage>
        <taxon>Eukaryota</taxon>
        <taxon>Fungi</taxon>
        <taxon>Dikarya</taxon>
        <taxon>Ascomycota</taxon>
        <taxon>Pezizomycotina</taxon>
        <taxon>Leotiomycetes</taxon>
        <taxon>Leotiomycetes incertae sedis</taxon>
        <taxon>Scytalidium</taxon>
    </lineage>
</organism>
<name>A0A3E2HDV8_SCYLI</name>
<gene>
    <name evidence="10" type="ORF">B7463_g4713</name>
</gene>
<dbReference type="AlphaFoldDB" id="A0A3E2HDV8"/>
<feature type="transmembrane region" description="Helical" evidence="8">
    <location>
        <begin position="298"/>
        <end position="319"/>
    </location>
</feature>
<keyword evidence="11" id="KW-1185">Reference proteome</keyword>
<keyword evidence="4 8" id="KW-0812">Transmembrane</keyword>
<evidence type="ECO:0000256" key="2">
    <source>
        <dbReference type="ARBA" id="ARBA00010992"/>
    </source>
</evidence>
<dbReference type="InterPro" id="IPR050360">
    <property type="entry name" value="MFS_Sugar_Transporters"/>
</dbReference>
<dbReference type="PANTHER" id="PTHR48022:SF64">
    <property type="entry name" value="MAJOR FACILITATOR SUPERFAMILY (MFS) PROFILE DOMAIN-CONTAINING PROTEIN"/>
    <property type="match status" value="1"/>
</dbReference>
<evidence type="ECO:0000256" key="3">
    <source>
        <dbReference type="ARBA" id="ARBA00022448"/>
    </source>
</evidence>
<feature type="transmembrane region" description="Helical" evidence="8">
    <location>
        <begin position="147"/>
        <end position="169"/>
    </location>
</feature>
<dbReference type="Proteomes" id="UP000258309">
    <property type="component" value="Unassembled WGS sequence"/>
</dbReference>
<reference evidence="10 11" key="1">
    <citation type="submission" date="2018-05" db="EMBL/GenBank/DDBJ databases">
        <title>Draft genome sequence of Scytalidium lignicola DSM 105466, a ubiquitous saprotrophic fungus.</title>
        <authorList>
            <person name="Buettner E."/>
            <person name="Gebauer A.M."/>
            <person name="Hofrichter M."/>
            <person name="Liers C."/>
            <person name="Kellner H."/>
        </authorList>
    </citation>
    <scope>NUCLEOTIDE SEQUENCE [LARGE SCALE GENOMIC DNA]</scope>
    <source>
        <strain evidence="10 11">DSM 105466</strain>
    </source>
</reference>
<evidence type="ECO:0000259" key="9">
    <source>
        <dbReference type="PROSITE" id="PS50850"/>
    </source>
</evidence>
<comment type="subcellular location">
    <subcellularLocation>
        <location evidence="1">Membrane</location>
        <topology evidence="1">Multi-pass membrane protein</topology>
    </subcellularLocation>
</comment>
<dbReference type="Pfam" id="PF00083">
    <property type="entry name" value="Sugar_tr"/>
    <property type="match status" value="1"/>
</dbReference>
<dbReference type="Gene3D" id="1.20.1250.20">
    <property type="entry name" value="MFS general substrate transporter like domains"/>
    <property type="match status" value="1"/>
</dbReference>
<evidence type="ECO:0000256" key="5">
    <source>
        <dbReference type="ARBA" id="ARBA00022989"/>
    </source>
</evidence>
<dbReference type="PANTHER" id="PTHR48022">
    <property type="entry name" value="PLASTIDIC GLUCOSE TRANSPORTER 4"/>
    <property type="match status" value="1"/>
</dbReference>
<feature type="transmembrane region" description="Helical" evidence="8">
    <location>
        <begin position="51"/>
        <end position="72"/>
    </location>
</feature>
<feature type="transmembrane region" description="Helical" evidence="8">
    <location>
        <begin position="430"/>
        <end position="449"/>
    </location>
</feature>
<dbReference type="SUPFAM" id="SSF103473">
    <property type="entry name" value="MFS general substrate transporter"/>
    <property type="match status" value="1"/>
</dbReference>
<feature type="transmembrane region" description="Helical" evidence="8">
    <location>
        <begin position="366"/>
        <end position="388"/>
    </location>
</feature>
<feature type="transmembrane region" description="Helical" evidence="8">
    <location>
        <begin position="84"/>
        <end position="100"/>
    </location>
</feature>
<dbReference type="InterPro" id="IPR036259">
    <property type="entry name" value="MFS_trans_sf"/>
</dbReference>
<dbReference type="OMA" id="ITQASMQ"/>
<dbReference type="InterPro" id="IPR020846">
    <property type="entry name" value="MFS_dom"/>
</dbReference>
<dbReference type="InterPro" id="IPR003663">
    <property type="entry name" value="Sugar/inositol_transpt"/>
</dbReference>
<dbReference type="InterPro" id="IPR005828">
    <property type="entry name" value="MFS_sugar_transport-like"/>
</dbReference>
<evidence type="ECO:0000313" key="11">
    <source>
        <dbReference type="Proteomes" id="UP000258309"/>
    </source>
</evidence>
<evidence type="ECO:0000256" key="1">
    <source>
        <dbReference type="ARBA" id="ARBA00004141"/>
    </source>
</evidence>
<dbReference type="GO" id="GO:0005351">
    <property type="term" value="F:carbohydrate:proton symporter activity"/>
    <property type="evidence" value="ECO:0007669"/>
    <property type="project" value="TreeGrafter"/>
</dbReference>
<evidence type="ECO:0000256" key="7">
    <source>
        <dbReference type="RuleBase" id="RU003346"/>
    </source>
</evidence>
<keyword evidence="5 8" id="KW-1133">Transmembrane helix</keyword>
<dbReference type="NCBIfam" id="TIGR00879">
    <property type="entry name" value="SP"/>
    <property type="match status" value="1"/>
</dbReference>
<dbReference type="InterPro" id="IPR005829">
    <property type="entry name" value="Sugar_transporter_CS"/>
</dbReference>
<dbReference type="EMBL" id="NCSJ02000072">
    <property type="protein sequence ID" value="RFU31590.1"/>
    <property type="molecule type" value="Genomic_DNA"/>
</dbReference>
<feature type="domain" description="Major facilitator superfamily (MFS) profile" evidence="9">
    <location>
        <begin position="16"/>
        <end position="453"/>
    </location>
</feature>
<feature type="transmembrane region" description="Helical" evidence="8">
    <location>
        <begin position="265"/>
        <end position="286"/>
    </location>
</feature>
<evidence type="ECO:0000256" key="6">
    <source>
        <dbReference type="ARBA" id="ARBA00023136"/>
    </source>
</evidence>
<dbReference type="OrthoDB" id="4540492at2759"/>
<sequence length="515" mass="56797">MGTGDNNAHYRQYIPEGYRCLLGNFANGYDGTLVNGLQLLSQWEKFFNNPVGSSLGLLGAIQNIGSLGAIPLAPFWNDHFGRRLTVMLGGALMIIGAAIQTSSKNLGWFLGGRALVGFGGGFCNNANPLMVIELCYPSQRAPIAGAYNSFTQTGAIIAAVAVFGCYYMTDSDWSWRLPLLIQVIPTGIQWSLVMFGPESPRWLIGKGKNEEALRILAKYHGDGNAEHPLVVYEFEEMKNAISNENKSKAAWSHLFKTRGMRKRSFTMICLAVCGQWSGYSMVSYYLNQVLTTVGLTDRPVQLAINISISLLSFICGFTAGLNADRFGRRPIFLISIYGMLACFTGVTICTSLYVDSHSIVAGKITVLFVFLFTGFYSFGWASVLLLYITEISPFSIRSKAHSLFAITQASMQTFNQYVNPIAFLAMGWKYYIVFDCFIVCIGCFVYFCVPETKGHTLEETALLFDGKDAVTQLQLHADMQAGGVKPRTEDHTVTNIRGSATENKQIATVEHHETV</sequence>
<comment type="caution">
    <text evidence="10">The sequence shown here is derived from an EMBL/GenBank/DDBJ whole genome shotgun (WGS) entry which is preliminary data.</text>
</comment>
<proteinExistence type="inferred from homology"/>
<keyword evidence="3 7" id="KW-0813">Transport</keyword>
<feature type="transmembrane region" description="Helical" evidence="8">
    <location>
        <begin position="175"/>
        <end position="196"/>
    </location>
</feature>
<dbReference type="FunFam" id="1.20.1250.20:FF:000134">
    <property type="entry name" value="MFS sugar transporter protein"/>
    <property type="match status" value="1"/>
</dbReference>
<feature type="non-terminal residue" evidence="10">
    <location>
        <position position="515"/>
    </location>
</feature>
<dbReference type="GO" id="GO:0016020">
    <property type="term" value="C:membrane"/>
    <property type="evidence" value="ECO:0007669"/>
    <property type="project" value="UniProtKB-SubCell"/>
</dbReference>
<feature type="non-terminal residue" evidence="10">
    <location>
        <position position="1"/>
    </location>
</feature>
<dbReference type="PRINTS" id="PR00171">
    <property type="entry name" value="SUGRTRNSPORT"/>
</dbReference>
<keyword evidence="6 8" id="KW-0472">Membrane</keyword>
<dbReference type="PROSITE" id="PS00216">
    <property type="entry name" value="SUGAR_TRANSPORT_1"/>
    <property type="match status" value="1"/>
</dbReference>
<dbReference type="PROSITE" id="PS50850">
    <property type="entry name" value="MFS"/>
    <property type="match status" value="1"/>
</dbReference>
<accession>A0A3E2HDV8</accession>
<evidence type="ECO:0000256" key="8">
    <source>
        <dbReference type="SAM" id="Phobius"/>
    </source>
</evidence>
<comment type="similarity">
    <text evidence="2 7">Belongs to the major facilitator superfamily. Sugar transporter (TC 2.A.1.1) family.</text>
</comment>
<protein>
    <recommendedName>
        <fullName evidence="9">Major facilitator superfamily (MFS) profile domain-containing protein</fullName>
    </recommendedName>
</protein>